<dbReference type="PROSITE" id="PS51892">
    <property type="entry name" value="SUBTILASE"/>
    <property type="match status" value="1"/>
</dbReference>
<dbReference type="GO" id="GO:0005975">
    <property type="term" value="P:carbohydrate metabolic process"/>
    <property type="evidence" value="ECO:0007669"/>
    <property type="project" value="UniProtKB-ARBA"/>
</dbReference>
<dbReference type="InterPro" id="IPR000209">
    <property type="entry name" value="Peptidase_S8/S53_dom"/>
</dbReference>
<dbReference type="EC" id="3.2.1.1" evidence="3"/>
<protein>
    <recommendedName>
        <fullName evidence="3">alpha-amylase</fullName>
        <ecNumber evidence="3">3.2.1.1</ecNumber>
    </recommendedName>
    <alternativeName>
        <fullName evidence="7">1,4-alpha-D-glucan glucanohydrolase</fullName>
    </alternativeName>
</protein>
<keyword evidence="4 8" id="KW-0645">Protease</keyword>
<reference evidence="12 13" key="1">
    <citation type="submission" date="2018-07" db="EMBL/GenBank/DDBJ databases">
        <title>Complete genome sequencing of Ornithinimicrobium sp. AMA3305.</title>
        <authorList>
            <person name="Bae J.-W."/>
        </authorList>
    </citation>
    <scope>NUCLEOTIDE SEQUENCE [LARGE SCALE GENOMIC DNA]</scope>
    <source>
        <strain evidence="12 13">AMA3305</strain>
    </source>
</reference>
<dbReference type="Pfam" id="PF04122">
    <property type="entry name" value="CW_binding_2"/>
    <property type="match status" value="3"/>
</dbReference>
<dbReference type="InterPro" id="IPR007253">
    <property type="entry name" value="Cell_wall-bd_2"/>
</dbReference>
<dbReference type="InterPro" id="IPR022398">
    <property type="entry name" value="Peptidase_S8_His-AS"/>
</dbReference>
<dbReference type="PANTHER" id="PTHR43806:SF11">
    <property type="entry name" value="CEREVISIN-RELATED"/>
    <property type="match status" value="1"/>
</dbReference>
<dbReference type="GO" id="GO:0004252">
    <property type="term" value="F:serine-type endopeptidase activity"/>
    <property type="evidence" value="ECO:0007669"/>
    <property type="project" value="UniProtKB-UniRule"/>
</dbReference>
<keyword evidence="13" id="KW-1185">Reference proteome</keyword>
<evidence type="ECO:0000256" key="9">
    <source>
        <dbReference type="SAM" id="MobiDB-lite"/>
    </source>
</evidence>
<dbReference type="InterPro" id="IPR050131">
    <property type="entry name" value="Peptidase_S8_subtilisin-like"/>
</dbReference>
<evidence type="ECO:0000256" key="10">
    <source>
        <dbReference type="SAM" id="SignalP"/>
    </source>
</evidence>
<feature type="active site" description="Charge relay system" evidence="8">
    <location>
        <position position="244"/>
    </location>
</feature>
<dbReference type="SUPFAM" id="SSF52743">
    <property type="entry name" value="Subtilisin-like"/>
    <property type="match status" value="1"/>
</dbReference>
<dbReference type="InterPro" id="IPR015915">
    <property type="entry name" value="Kelch-typ_b-propeller"/>
</dbReference>
<evidence type="ECO:0000256" key="4">
    <source>
        <dbReference type="ARBA" id="ARBA00022670"/>
    </source>
</evidence>
<dbReference type="Gene3D" id="2.60.40.10">
    <property type="entry name" value="Immunoglobulins"/>
    <property type="match status" value="1"/>
</dbReference>
<evidence type="ECO:0000256" key="6">
    <source>
        <dbReference type="ARBA" id="ARBA00022825"/>
    </source>
</evidence>
<feature type="active site" description="Charge relay system" evidence="8">
    <location>
        <position position="415"/>
    </location>
</feature>
<keyword evidence="10" id="KW-0732">Signal</keyword>
<comment type="similarity">
    <text evidence="2 8">Belongs to the peptidase S8 family.</text>
</comment>
<evidence type="ECO:0000256" key="1">
    <source>
        <dbReference type="ARBA" id="ARBA00000548"/>
    </source>
</evidence>
<dbReference type="InterPro" id="IPR036852">
    <property type="entry name" value="Peptidase_S8/S53_dom_sf"/>
</dbReference>
<dbReference type="InterPro" id="IPR015500">
    <property type="entry name" value="Peptidase_S8_subtilisin-rel"/>
</dbReference>
<organism evidence="12 13">
    <name type="scientific">Ornithinimicrobium avium</name>
    <dbReference type="NCBI Taxonomy" id="2283195"/>
    <lineage>
        <taxon>Bacteria</taxon>
        <taxon>Bacillati</taxon>
        <taxon>Actinomycetota</taxon>
        <taxon>Actinomycetes</taxon>
        <taxon>Micrococcales</taxon>
        <taxon>Ornithinimicrobiaceae</taxon>
        <taxon>Ornithinimicrobium</taxon>
    </lineage>
</organism>
<proteinExistence type="inferred from homology"/>
<dbReference type="Gene3D" id="2.120.10.80">
    <property type="entry name" value="Kelch-type beta propeller"/>
    <property type="match status" value="1"/>
</dbReference>
<feature type="signal peptide" evidence="10">
    <location>
        <begin position="1"/>
        <end position="27"/>
    </location>
</feature>
<dbReference type="InterPro" id="IPR013783">
    <property type="entry name" value="Ig-like_fold"/>
</dbReference>
<dbReference type="InterPro" id="IPR013784">
    <property type="entry name" value="Carb-bd-like_fold"/>
</dbReference>
<dbReference type="Gene3D" id="3.40.50.12090">
    <property type="match status" value="1"/>
</dbReference>
<dbReference type="RefSeq" id="WP_114928475.1">
    <property type="nucleotide sequence ID" value="NZ_CP031229.1"/>
</dbReference>
<evidence type="ECO:0000256" key="2">
    <source>
        <dbReference type="ARBA" id="ARBA00011073"/>
    </source>
</evidence>
<dbReference type="PROSITE" id="PS00138">
    <property type="entry name" value="SUBTILASE_SER"/>
    <property type="match status" value="1"/>
</dbReference>
<dbReference type="PROSITE" id="PS00137">
    <property type="entry name" value="SUBTILASE_HIS"/>
    <property type="match status" value="1"/>
</dbReference>
<keyword evidence="5 8" id="KW-0378">Hydrolase</keyword>
<dbReference type="InterPro" id="IPR023828">
    <property type="entry name" value="Peptidase_S8_Ser-AS"/>
</dbReference>
<dbReference type="Gene3D" id="2.60.120.200">
    <property type="match status" value="1"/>
</dbReference>
<evidence type="ECO:0000256" key="8">
    <source>
        <dbReference type="PROSITE-ProRule" id="PRU01240"/>
    </source>
</evidence>
<dbReference type="Gene3D" id="3.40.50.200">
    <property type="entry name" value="Peptidase S8/S53 domain"/>
    <property type="match status" value="1"/>
</dbReference>
<evidence type="ECO:0000256" key="3">
    <source>
        <dbReference type="ARBA" id="ARBA00012595"/>
    </source>
</evidence>
<dbReference type="Pfam" id="PF01344">
    <property type="entry name" value="Kelch_1"/>
    <property type="match status" value="1"/>
</dbReference>
<dbReference type="GO" id="GO:0030246">
    <property type="term" value="F:carbohydrate binding"/>
    <property type="evidence" value="ECO:0007669"/>
    <property type="project" value="InterPro"/>
</dbReference>
<sequence length="1764" mass="181408">MTHARGRVRRWLAGLAGVSLLVPFAGATAAAQPGPVPATPDSVASVEADVQQLLDTKGAADFWVHFEDRPDSSQLRSIDDWDARGKAVVEALTETAEESQAQVRALLDAEGVDYDAYWATNAIRVAGGDGDLVAQLVQSPEVDGIYAPRVYDIPDEKTEIEPADVAPSAVEWGVSDINADDVWTDYGVTGEGLVVASIDTGVQYDHPALVEHYRGNNGDGSFDHDYNWFDPQGGSPTPTDYNGHGSHVTGTMVGDDGAGNQIGVAPGAKWIAAAGCCPTDQALIDSGQWMLAPTRVDGSAPDPSKRPNVINNSWGTELPSNDPFMEDIIVSWTDAGIFGVFANGNSGPACETSGAPGSRIVAYSVGNYTSSHGLAGSSSRGAGQDGEIKPNISAPGTNIRSSVPGNGYANYTGTSMATPHVAGAVALLWSAAPSLVGDVEGTRLLLDGAAIDTDYPACGGTLEDNNGFGEGRMDVLATVQAAPIGDTGVLEGTVTDGSDGEPVAGATIVVDGELDRTLTTGADGTYDVLLTTGDYDVSASKFGYSTDSASVTITKDATTTQDFALQPSPRATVTGTVTDGSGRGWPLYAKVGAVGTGVFTYTDPVTGDYALDLPVGATYQLQFVAEYPGYDTQTRDVLVDGDTTEDAALAVNAESCTAPGYTYATDGVIETFDGTDVPEGWTVVDDAGTEQVWRFDDPKSRGNRTGGEGGFAITDSDYYGSGGAQDTSLVSPSVDMSELSDPAVGFKHDYNAFLGSGESGTVELSIDGGTTWTEVASYTSDTTGEVALQLPDAAGESEVQVRFRYQGSWDYWWEVDDVFVGNRACVPTDDGGLLVGNVLDGNTGEGVVGARVSNADETASAVTVATPADENLADGFYWLFDATTGEEEFTAEARNYSSVTQSVTTVENDTVRLDFELGAAFLEWTPESIDTEVTLGGSATEELTVTNTGTGEAEVELREVPGDFVQLRADGSTMTRQEIMDADGAEVVRLQAPTSFAQQGRGTSADQAPATVPAEAPWTDLGAFPTVVMDNRVVNLDGTWYSIGGTDGTTTYDTVARYDNEAMAWVQVAPLPIAASAVTTGVVDGRIVVAGGWVASGVSAQTFAYDAGADSWTEMAPAPAGFSAAGQAVVDGKLYSVGGCTTGDCLPMASSVFSYDLAADTWAQVADYPQAAAFASCGGIDGALYCTGGNDGAAATASTFAYDTGSDTWTAVADAPVDTWASQYAAANGTLVVNGGVQAGEITNATIAYDPAADAWSSLPASNAALYRGAGACGFARVGGSSGNFDAVGSAEVLPGLDECGASGADVEWLELSQTTATLAPGDSVTVEVTTDGDVAQPGTYTASVRIVSNAPGSAPEVPVTMVVGPALTWGKLTGTVSGLSCEGAATPLPGAGVDISPYREGFPGWFLTTGPEGSYATWFDTRVGAAEVTATKDGYRPESADVTVPRGETVTQDFGLLDTACQPVQPEPGLEVERVGGENRYGTAALLAEEYASPDVVFVASGQSYADALSAAARAGSVDSPVLLTRSTSLPRETALALQVLDAASVVVVGGPAAVSASVYDEVDALTGDVPISRLMGDDRYGTAAAISGQFDAASTVFVASGLDYPDALAAAARAGDTESPVLLVRQDRVPAATVAELTRLAPEQIVLMGGTTAVSEAVQESLGAYGTVTRVGGDDRYETAALLAESIDTSARVFVASGRGFADALSGAAVAGRDGAPMLLTRPDSLPRATADQVSRLQPELVTVVGGETAITEVVLDALRAL</sequence>
<evidence type="ECO:0000259" key="11">
    <source>
        <dbReference type="Pfam" id="PF00082"/>
    </source>
</evidence>
<name>A0A345NNT9_9MICO</name>
<dbReference type="Proteomes" id="UP000253790">
    <property type="component" value="Chromosome"/>
</dbReference>
<gene>
    <name evidence="12" type="ORF">DV701_11730</name>
</gene>
<feature type="chain" id="PRO_5039076610" description="alpha-amylase" evidence="10">
    <location>
        <begin position="28"/>
        <end position="1764"/>
    </location>
</feature>
<dbReference type="PRINTS" id="PR00723">
    <property type="entry name" value="SUBTILISIN"/>
</dbReference>
<dbReference type="SUPFAM" id="SSF49452">
    <property type="entry name" value="Starch-binding domain-like"/>
    <property type="match status" value="1"/>
</dbReference>
<dbReference type="SUPFAM" id="SSF49464">
    <property type="entry name" value="Carboxypeptidase regulatory domain-like"/>
    <property type="match status" value="3"/>
</dbReference>
<feature type="region of interest" description="Disordered" evidence="9">
    <location>
        <begin position="374"/>
        <end position="400"/>
    </location>
</feature>
<dbReference type="Gene3D" id="2.60.40.1120">
    <property type="entry name" value="Carboxypeptidase-like, regulatory domain"/>
    <property type="match status" value="4"/>
</dbReference>
<evidence type="ECO:0000313" key="12">
    <source>
        <dbReference type="EMBL" id="AXH96697.1"/>
    </source>
</evidence>
<feature type="domain" description="Peptidase S8/S53" evidence="11">
    <location>
        <begin position="190"/>
        <end position="436"/>
    </location>
</feature>
<dbReference type="SUPFAM" id="SSF117281">
    <property type="entry name" value="Kelch motif"/>
    <property type="match status" value="1"/>
</dbReference>
<dbReference type="PANTHER" id="PTHR43806">
    <property type="entry name" value="PEPTIDASE S8"/>
    <property type="match status" value="1"/>
</dbReference>
<dbReference type="EMBL" id="CP031229">
    <property type="protein sequence ID" value="AXH96697.1"/>
    <property type="molecule type" value="Genomic_DNA"/>
</dbReference>
<dbReference type="InterPro" id="IPR006652">
    <property type="entry name" value="Kelch_1"/>
</dbReference>
<dbReference type="Pfam" id="PF00082">
    <property type="entry name" value="Peptidase_S8"/>
    <property type="match status" value="1"/>
</dbReference>
<dbReference type="OrthoDB" id="9813435at2"/>
<dbReference type="SMART" id="SM00612">
    <property type="entry name" value="Kelch"/>
    <property type="match status" value="5"/>
</dbReference>
<dbReference type="GO" id="GO:0004556">
    <property type="term" value="F:alpha-amylase activity"/>
    <property type="evidence" value="ECO:0007669"/>
    <property type="project" value="UniProtKB-EC"/>
</dbReference>
<accession>A0A345NNT9</accession>
<evidence type="ECO:0000256" key="5">
    <source>
        <dbReference type="ARBA" id="ARBA00022801"/>
    </source>
</evidence>
<evidence type="ECO:0000313" key="13">
    <source>
        <dbReference type="Proteomes" id="UP000253790"/>
    </source>
</evidence>
<keyword evidence="6 8" id="KW-0720">Serine protease</keyword>
<evidence type="ECO:0000256" key="7">
    <source>
        <dbReference type="ARBA" id="ARBA00030238"/>
    </source>
</evidence>
<dbReference type="InterPro" id="IPR008969">
    <property type="entry name" value="CarboxyPept-like_regulatory"/>
</dbReference>
<dbReference type="KEGG" id="orn:DV701_11730"/>
<dbReference type="Pfam" id="PF13620">
    <property type="entry name" value="CarboxypepD_reg"/>
    <property type="match status" value="1"/>
</dbReference>
<comment type="catalytic activity">
    <reaction evidence="1">
        <text>Endohydrolysis of (1-&gt;4)-alpha-D-glucosidic linkages in polysaccharides containing three or more (1-&gt;4)-alpha-linked D-glucose units.</text>
        <dbReference type="EC" id="3.2.1.1"/>
    </reaction>
</comment>
<feature type="active site" description="Charge relay system" evidence="8">
    <location>
        <position position="199"/>
    </location>
</feature>
<dbReference type="GO" id="GO:0006508">
    <property type="term" value="P:proteolysis"/>
    <property type="evidence" value="ECO:0007669"/>
    <property type="project" value="UniProtKB-KW"/>
</dbReference>